<dbReference type="GO" id="GO:0004029">
    <property type="term" value="F:aldehyde dehydrogenase (NAD+) activity"/>
    <property type="evidence" value="ECO:0007669"/>
    <property type="project" value="TreeGrafter"/>
</dbReference>
<accession>A0A3A1U1F2</accession>
<dbReference type="AlphaFoldDB" id="A0A3A1U1F2"/>
<protein>
    <submittedName>
        <fullName evidence="2">NAD-dependent epimerase/dehydratase family protein</fullName>
    </submittedName>
</protein>
<dbReference type="InterPro" id="IPR051783">
    <property type="entry name" value="NAD(P)-dependent_oxidoreduct"/>
</dbReference>
<dbReference type="RefSeq" id="WP_119480534.1">
    <property type="nucleotide sequence ID" value="NZ_QXTG01000001.1"/>
</dbReference>
<dbReference type="Pfam" id="PF01370">
    <property type="entry name" value="Epimerase"/>
    <property type="match status" value="1"/>
</dbReference>
<feature type="domain" description="NAD-dependent epimerase/dehydratase" evidence="1">
    <location>
        <begin position="3"/>
        <end position="215"/>
    </location>
</feature>
<dbReference type="EMBL" id="QXTG01000001">
    <property type="protein sequence ID" value="RIX30170.1"/>
    <property type="molecule type" value="Genomic_DNA"/>
</dbReference>
<reference evidence="3" key="1">
    <citation type="submission" date="2018-09" db="EMBL/GenBank/DDBJ databases">
        <authorList>
            <person name="Kim I."/>
        </authorList>
    </citation>
    <scope>NUCLEOTIDE SEQUENCE [LARGE SCALE GENOMIC DNA]</scope>
    <source>
        <strain evidence="3">DD4a</strain>
    </source>
</reference>
<sequence>MRVFITGASGWIGSATTASLLARGHQVVGAARSDASADRLERLGAEVRRTDLDDLDGLRAGALDADAVVHLANKHDFSDPVATNRAERDAVQTFVDALTGTDKPLLLASGLAGYRLGRPIAETDRIDARGPEAMRGGTENLVLDAAADGGLHGVSLRFAPTVHGAGDHGFIAFLVQAARQAGAALYVGDGANAWSAVHVSDAGDAVARAVERAHGGTAVHAVAEEGIPTREIAEAIGRGLGLPTRSVSPEEASERLGFIGHVLGMDLRASSDATRGTLGWIPTGPTLLEDLATDAYFRA</sequence>
<dbReference type="Gene3D" id="3.40.50.720">
    <property type="entry name" value="NAD(P)-binding Rossmann-like Domain"/>
    <property type="match status" value="1"/>
</dbReference>
<organism evidence="2 3">
    <name type="scientific">Amnibacterium setariae</name>
    <dbReference type="NCBI Taxonomy" id="2306585"/>
    <lineage>
        <taxon>Bacteria</taxon>
        <taxon>Bacillati</taxon>
        <taxon>Actinomycetota</taxon>
        <taxon>Actinomycetes</taxon>
        <taxon>Micrococcales</taxon>
        <taxon>Microbacteriaceae</taxon>
        <taxon>Amnibacterium</taxon>
    </lineage>
</organism>
<evidence type="ECO:0000259" key="1">
    <source>
        <dbReference type="Pfam" id="PF01370"/>
    </source>
</evidence>
<keyword evidence="3" id="KW-1185">Reference proteome</keyword>
<dbReference type="InterPro" id="IPR036291">
    <property type="entry name" value="NAD(P)-bd_dom_sf"/>
</dbReference>
<dbReference type="SUPFAM" id="SSF51735">
    <property type="entry name" value="NAD(P)-binding Rossmann-fold domains"/>
    <property type="match status" value="1"/>
</dbReference>
<evidence type="ECO:0000313" key="2">
    <source>
        <dbReference type="EMBL" id="RIX30170.1"/>
    </source>
</evidence>
<dbReference type="OrthoDB" id="9787292at2"/>
<gene>
    <name evidence="2" type="ORF">D1781_01590</name>
</gene>
<proteinExistence type="predicted"/>
<dbReference type="PANTHER" id="PTHR48079:SF6">
    <property type="entry name" value="NAD(P)-BINDING DOMAIN-CONTAINING PROTEIN-RELATED"/>
    <property type="match status" value="1"/>
</dbReference>
<evidence type="ECO:0000313" key="3">
    <source>
        <dbReference type="Proteomes" id="UP000265742"/>
    </source>
</evidence>
<dbReference type="Proteomes" id="UP000265742">
    <property type="component" value="Unassembled WGS sequence"/>
</dbReference>
<dbReference type="InterPro" id="IPR001509">
    <property type="entry name" value="Epimerase_deHydtase"/>
</dbReference>
<name>A0A3A1U1F2_9MICO</name>
<dbReference type="GO" id="GO:0005737">
    <property type="term" value="C:cytoplasm"/>
    <property type="evidence" value="ECO:0007669"/>
    <property type="project" value="TreeGrafter"/>
</dbReference>
<comment type="caution">
    <text evidence="2">The sequence shown here is derived from an EMBL/GenBank/DDBJ whole genome shotgun (WGS) entry which is preliminary data.</text>
</comment>
<dbReference type="PANTHER" id="PTHR48079">
    <property type="entry name" value="PROTEIN YEEZ"/>
    <property type="match status" value="1"/>
</dbReference>